<feature type="coiled-coil region" evidence="1">
    <location>
        <begin position="173"/>
        <end position="200"/>
    </location>
</feature>
<keyword evidence="3" id="KW-0812">Transmembrane</keyword>
<keyword evidence="3" id="KW-1133">Transmembrane helix</keyword>
<keyword evidence="3" id="KW-0472">Membrane</keyword>
<evidence type="ECO:0000256" key="2">
    <source>
        <dbReference type="SAM" id="MobiDB-lite"/>
    </source>
</evidence>
<feature type="compositionally biased region" description="Polar residues" evidence="2">
    <location>
        <begin position="96"/>
        <end position="105"/>
    </location>
</feature>
<protein>
    <submittedName>
        <fullName evidence="4">Uncharacterized protein</fullName>
    </submittedName>
</protein>
<evidence type="ECO:0000313" key="4">
    <source>
        <dbReference type="EMBL" id="VAW50284.1"/>
    </source>
</evidence>
<feature type="compositionally biased region" description="Basic and acidic residues" evidence="2">
    <location>
        <begin position="108"/>
        <end position="119"/>
    </location>
</feature>
<reference evidence="4" key="1">
    <citation type="submission" date="2018-06" db="EMBL/GenBank/DDBJ databases">
        <authorList>
            <person name="Zhirakovskaya E."/>
        </authorList>
    </citation>
    <scope>NUCLEOTIDE SEQUENCE</scope>
</reference>
<accession>A0A3B0X316</accession>
<evidence type="ECO:0000256" key="3">
    <source>
        <dbReference type="SAM" id="Phobius"/>
    </source>
</evidence>
<keyword evidence="1" id="KW-0175">Coiled coil</keyword>
<feature type="region of interest" description="Disordered" evidence="2">
    <location>
        <begin position="96"/>
        <end position="122"/>
    </location>
</feature>
<sequence length="288" mass="32177">MSTSGKNLNSTSKNGNFVIPAILLLVSAIVIIATFYEEEYKGLVASDNQTESTETITNDKITAEAEALVVTSTDKTIAGSEVVVIKSGITEQTVSTKTQVTTAADTSAKAEETSDRETEGSVNVATASEEKMVRSNTNIAAISTAPVANNTTIAEHISANINNRQMTQRDLRIRAHKNAIARAQVQKNAYNARMQQHRQAYETEMVARRMQYETMMKTRKEKRVAAYETRKAIFQRAQKNRIETNQKMQEVHKRISELHEEIHQIMHDSRTSFNKPTTQTIEPVSEQI</sequence>
<dbReference type="EMBL" id="UOFE01000002">
    <property type="protein sequence ID" value="VAW50284.1"/>
    <property type="molecule type" value="Genomic_DNA"/>
</dbReference>
<proteinExistence type="predicted"/>
<name>A0A3B0X316_9ZZZZ</name>
<organism evidence="4">
    <name type="scientific">hydrothermal vent metagenome</name>
    <dbReference type="NCBI Taxonomy" id="652676"/>
    <lineage>
        <taxon>unclassified sequences</taxon>
        <taxon>metagenomes</taxon>
        <taxon>ecological metagenomes</taxon>
    </lineage>
</organism>
<dbReference type="AlphaFoldDB" id="A0A3B0X316"/>
<feature type="transmembrane region" description="Helical" evidence="3">
    <location>
        <begin position="17"/>
        <end position="36"/>
    </location>
</feature>
<gene>
    <name evidence="4" type="ORF">MNBD_GAMMA05-1328</name>
</gene>
<evidence type="ECO:0000256" key="1">
    <source>
        <dbReference type="SAM" id="Coils"/>
    </source>
</evidence>